<organism evidence="1 2">
    <name type="scientific">Sphingobacterium bambusae</name>
    <dbReference type="NCBI Taxonomy" id="662858"/>
    <lineage>
        <taxon>Bacteria</taxon>
        <taxon>Pseudomonadati</taxon>
        <taxon>Bacteroidota</taxon>
        <taxon>Sphingobacteriia</taxon>
        <taxon>Sphingobacteriales</taxon>
        <taxon>Sphingobacteriaceae</taxon>
        <taxon>Sphingobacterium</taxon>
    </lineage>
</organism>
<gene>
    <name evidence="1" type="ORF">ACFS7Y_10105</name>
</gene>
<dbReference type="Proteomes" id="UP001597525">
    <property type="component" value="Unassembled WGS sequence"/>
</dbReference>
<dbReference type="EMBL" id="JBHUPB010000007">
    <property type="protein sequence ID" value="MFD2967742.1"/>
    <property type="molecule type" value="Genomic_DNA"/>
</dbReference>
<dbReference type="RefSeq" id="WP_320183018.1">
    <property type="nucleotide sequence ID" value="NZ_CP138332.1"/>
</dbReference>
<accession>A0ABW6BFR6</accession>
<protein>
    <submittedName>
        <fullName evidence="1">Uncharacterized protein</fullName>
    </submittedName>
</protein>
<name>A0ABW6BFR6_9SPHI</name>
<reference evidence="2" key="1">
    <citation type="journal article" date="2019" name="Int. J. Syst. Evol. Microbiol.">
        <title>The Global Catalogue of Microorganisms (GCM) 10K type strain sequencing project: providing services to taxonomists for standard genome sequencing and annotation.</title>
        <authorList>
            <consortium name="The Broad Institute Genomics Platform"/>
            <consortium name="The Broad Institute Genome Sequencing Center for Infectious Disease"/>
            <person name="Wu L."/>
            <person name="Ma J."/>
        </authorList>
    </citation>
    <scope>NUCLEOTIDE SEQUENCE [LARGE SCALE GENOMIC DNA]</scope>
    <source>
        <strain evidence="2">KCTC 22814</strain>
    </source>
</reference>
<sequence length="98" mass="10934">MVFTKATIAVAKLEGKGFFCYILIARHYFGDQPARFQNSYDAEVASVESGGTIVHSPVAFSYRNGNHIEKLIKVRDHGRVLAELSMEHSKGIKDFPFA</sequence>
<keyword evidence="2" id="KW-1185">Reference proteome</keyword>
<comment type="caution">
    <text evidence="1">The sequence shown here is derived from an EMBL/GenBank/DDBJ whole genome shotgun (WGS) entry which is preliminary data.</text>
</comment>
<evidence type="ECO:0000313" key="1">
    <source>
        <dbReference type="EMBL" id="MFD2967742.1"/>
    </source>
</evidence>
<proteinExistence type="predicted"/>
<evidence type="ECO:0000313" key="2">
    <source>
        <dbReference type="Proteomes" id="UP001597525"/>
    </source>
</evidence>